<reference evidence="1 2" key="1">
    <citation type="submission" date="2019-12" db="EMBL/GenBank/DDBJ databases">
        <title>Hymenobacter sp. HMF4947 Genome sequencing and assembly.</title>
        <authorList>
            <person name="Kang H."/>
            <person name="Cha I."/>
            <person name="Kim H."/>
            <person name="Joh K."/>
        </authorList>
    </citation>
    <scope>NUCLEOTIDE SEQUENCE [LARGE SCALE GENOMIC DNA]</scope>
    <source>
        <strain evidence="1 2">HMF4947</strain>
    </source>
</reference>
<dbReference type="AlphaFoldDB" id="A0A7K1TDI9"/>
<proteinExistence type="predicted"/>
<name>A0A7K1TDI9_9BACT</name>
<sequence length="146" mass="15707">MNTLTKSALPLLGLVLLAGCKKELDTYYKPQDEAGFFNVGILGTTFNTTFATKYGPGKSIPITAAYNQTDGPATITVFQATKTDSAQVGSYPASGTFSQTFLTTTQAVPYTVPATYALNTAVRLDITLTFQNGAQRRRRITYTVAN</sequence>
<dbReference type="RefSeq" id="WP_157564403.1">
    <property type="nucleotide sequence ID" value="NZ_WQKZ01000002.1"/>
</dbReference>
<dbReference type="Proteomes" id="UP000441336">
    <property type="component" value="Unassembled WGS sequence"/>
</dbReference>
<dbReference type="EMBL" id="WQKZ01000002">
    <property type="protein sequence ID" value="MVN76475.1"/>
    <property type="molecule type" value="Genomic_DNA"/>
</dbReference>
<evidence type="ECO:0000313" key="1">
    <source>
        <dbReference type="EMBL" id="MVN76475.1"/>
    </source>
</evidence>
<comment type="caution">
    <text evidence="1">The sequence shown here is derived from an EMBL/GenBank/DDBJ whole genome shotgun (WGS) entry which is preliminary data.</text>
</comment>
<keyword evidence="2" id="KW-1185">Reference proteome</keyword>
<organism evidence="1 2">
    <name type="scientific">Hymenobacter ginkgonis</name>
    <dbReference type="NCBI Taxonomy" id="2682976"/>
    <lineage>
        <taxon>Bacteria</taxon>
        <taxon>Pseudomonadati</taxon>
        <taxon>Bacteroidota</taxon>
        <taxon>Cytophagia</taxon>
        <taxon>Cytophagales</taxon>
        <taxon>Hymenobacteraceae</taxon>
        <taxon>Hymenobacter</taxon>
    </lineage>
</organism>
<evidence type="ECO:0000313" key="2">
    <source>
        <dbReference type="Proteomes" id="UP000441336"/>
    </source>
</evidence>
<accession>A0A7K1TDI9</accession>
<gene>
    <name evidence="1" type="ORF">GO988_09070</name>
</gene>
<dbReference type="PROSITE" id="PS51257">
    <property type="entry name" value="PROKAR_LIPOPROTEIN"/>
    <property type="match status" value="1"/>
</dbReference>
<protein>
    <submittedName>
        <fullName evidence="1">Uncharacterized protein</fullName>
    </submittedName>
</protein>